<protein>
    <submittedName>
        <fullName evidence="5">Transketolase</fullName>
    </submittedName>
</protein>
<evidence type="ECO:0000256" key="2">
    <source>
        <dbReference type="ARBA" id="ARBA00007131"/>
    </source>
</evidence>
<feature type="domain" description="Transketolase N-terminal" evidence="4">
    <location>
        <begin position="7"/>
        <end position="226"/>
    </location>
</feature>
<keyword evidence="6" id="KW-1185">Reference proteome</keyword>
<dbReference type="EMBL" id="FMYF01000002">
    <property type="protein sequence ID" value="SDB80385.1"/>
    <property type="molecule type" value="Genomic_DNA"/>
</dbReference>
<evidence type="ECO:0000313" key="5">
    <source>
        <dbReference type="EMBL" id="SDB80385.1"/>
    </source>
</evidence>
<evidence type="ECO:0000256" key="3">
    <source>
        <dbReference type="ARBA" id="ARBA00023052"/>
    </source>
</evidence>
<gene>
    <name evidence="5" type="ORF">GA0111570_102175</name>
</gene>
<comment type="similarity">
    <text evidence="2">Belongs to the transketolase family.</text>
</comment>
<organism evidence="5 6">
    <name type="scientific">Raineyella antarctica</name>
    <dbReference type="NCBI Taxonomy" id="1577474"/>
    <lineage>
        <taxon>Bacteria</taxon>
        <taxon>Bacillati</taxon>
        <taxon>Actinomycetota</taxon>
        <taxon>Actinomycetes</taxon>
        <taxon>Propionibacteriales</taxon>
        <taxon>Propionibacteriaceae</taxon>
        <taxon>Raineyella</taxon>
    </lineage>
</organism>
<dbReference type="AlphaFoldDB" id="A0A1G6GF57"/>
<dbReference type="InterPro" id="IPR029061">
    <property type="entry name" value="THDP-binding"/>
</dbReference>
<dbReference type="STRING" id="1577474.GA0111570_102175"/>
<dbReference type="GO" id="GO:0000287">
    <property type="term" value="F:magnesium ion binding"/>
    <property type="evidence" value="ECO:0007669"/>
    <property type="project" value="UniProtKB-ARBA"/>
</dbReference>
<dbReference type="Gene3D" id="3.40.50.970">
    <property type="match status" value="1"/>
</dbReference>
<sequence length="263" mass="28037">MTHLSGGSHVGSILSVADIVAVLYADVANVDPSDPRKVDRDRVILSKGHAGASIYAALAEKGFFEVAELATHYADGSRLSGHVSHKGVPGVELSTGSLGHGLSVGAGMAYAAKKDGKAHRVFVILGDGECDEGSVWEAALVANHYGLGNLVAIIDRNRMQSLLDTEATIALEPFADKWRAFGWNTLEVDGHDHAELRQALHGCRGSAKPTVVIAETTKGKGISFMENDILWHYRFPHEGEEYDGAVAELDAQRPATTSEEAAR</sequence>
<accession>A0A1G6GF57</accession>
<comment type="cofactor">
    <cofactor evidence="1">
        <name>thiamine diphosphate</name>
        <dbReference type="ChEBI" id="CHEBI:58937"/>
    </cofactor>
</comment>
<dbReference type="SUPFAM" id="SSF52518">
    <property type="entry name" value="Thiamin diphosphate-binding fold (THDP-binding)"/>
    <property type="match status" value="1"/>
</dbReference>
<dbReference type="CDD" id="cd02012">
    <property type="entry name" value="TPP_TK"/>
    <property type="match status" value="1"/>
</dbReference>
<proteinExistence type="inferred from homology"/>
<evidence type="ECO:0000256" key="1">
    <source>
        <dbReference type="ARBA" id="ARBA00001964"/>
    </source>
</evidence>
<evidence type="ECO:0000259" key="4">
    <source>
        <dbReference type="Pfam" id="PF00456"/>
    </source>
</evidence>
<dbReference type="InterPro" id="IPR005474">
    <property type="entry name" value="Transketolase_N"/>
</dbReference>
<keyword evidence="3" id="KW-0786">Thiamine pyrophosphate</keyword>
<dbReference type="PANTHER" id="PTHR47514">
    <property type="entry name" value="TRANSKETOLASE N-TERMINAL SECTION-RELATED"/>
    <property type="match status" value="1"/>
</dbReference>
<dbReference type="PANTHER" id="PTHR47514:SF1">
    <property type="entry name" value="TRANSKETOLASE N-TERMINAL SECTION-RELATED"/>
    <property type="match status" value="1"/>
</dbReference>
<dbReference type="Proteomes" id="UP000199086">
    <property type="component" value="Unassembled WGS sequence"/>
</dbReference>
<name>A0A1G6GF57_9ACTN</name>
<dbReference type="Pfam" id="PF00456">
    <property type="entry name" value="Transketolase_N"/>
    <property type="match status" value="1"/>
</dbReference>
<evidence type="ECO:0000313" key="6">
    <source>
        <dbReference type="Proteomes" id="UP000199086"/>
    </source>
</evidence>
<reference evidence="5 6" key="1">
    <citation type="submission" date="2016-06" db="EMBL/GenBank/DDBJ databases">
        <authorList>
            <person name="Olsen C.W."/>
            <person name="Carey S."/>
            <person name="Hinshaw L."/>
            <person name="Karasin A.I."/>
        </authorList>
    </citation>
    <scope>NUCLEOTIDE SEQUENCE [LARGE SCALE GENOMIC DNA]</scope>
    <source>
        <strain evidence="5 6">LZ-22</strain>
    </source>
</reference>